<geneLocation type="mitochondrion" evidence="1"/>
<proteinExistence type="predicted"/>
<evidence type="ECO:0000313" key="2">
    <source>
        <dbReference type="Proteomes" id="UP000012065"/>
    </source>
</evidence>
<accession>M5BL17</accession>
<keyword evidence="1" id="KW-0496">Mitochondrion</keyword>
<dbReference type="EMBL" id="HF546977">
    <property type="protein sequence ID" value="CCO27469.1"/>
    <property type="molecule type" value="Genomic_DNA"/>
</dbReference>
<evidence type="ECO:0000313" key="1">
    <source>
        <dbReference type="EMBL" id="CCO27469.1"/>
    </source>
</evidence>
<protein>
    <submittedName>
        <fullName evidence="1">Uncharacterized protein</fullName>
    </submittedName>
</protein>
<dbReference type="AlphaFoldDB" id="M5BL17"/>
<dbReference type="Proteomes" id="UP000012065">
    <property type="component" value="Mitochondrion MT"/>
</dbReference>
<reference evidence="1 2" key="1">
    <citation type="journal article" date="2013" name="J. Biotechnol.">
        <title>Establishment and interpretation of the genome sequence of the phytopathogenic fungus Rhizoctonia solani AG1-IB isolate 7/3/14.</title>
        <authorList>
            <person name="Wibberg D.W."/>
            <person name="Jelonek L.J."/>
            <person name="Rupp O.R."/>
            <person name="Hennig M.H."/>
            <person name="Eikmeyer F.E."/>
            <person name="Goesmann A.G."/>
            <person name="Hartmann A.H."/>
            <person name="Borriss R.B."/>
            <person name="Grosch R.G."/>
            <person name="Puehler A.P."/>
            <person name="Schlueter A.S."/>
        </authorList>
    </citation>
    <scope>NUCLEOTIDE SEQUENCE [LARGE SCALE GENOMIC DNA]</scope>
    <source>
        <strain evidence="2">AG1-IB / isolate 7/3/14</strain>
    </source>
</reference>
<gene>
    <name evidence="1" type="ORF">BN14_13048</name>
</gene>
<sequence>MQQWKNLIETLIFFPITMFKKNIQYINLSTSDLTSQSVSSIVNKLFTDVIDKSLSTHLFAVQLQIKVNNTFRSISKIQVVNLTHKNELISIFNQSINLFYSHYQDMGVTDLFIRYSLMDPNDPKAKVTLNSVVSDTVVIKPTINNLPTSSDLNKWGMVTQISPSSILITSKIKDIIFIIDIKKVLKNGVVSEIRNINIVDNITKNVISSFTDNIPNTNKDVFVRTMENTSIFHYKDGKQTLFIPSEKKVPFIPSLAKDKKVRFVALDLETVKLNSGDLVVESAAISDGKNSKSWHMLYFSAILGDAEKTLAMFKDMLDYLISLNVEQNIKIVDKVNYRKLWQPLTIYVHNFSGFYAIFLLKILVTESNGFKINRIFFLNRVNLRIKFLQPTYGGLPTLFDGPTVLTKSVGCRENKFLVISWSIEIGLNKKGTPKYSIVKFMDSYLMIPITPGPLGSRVSQ</sequence>
<organism evidence="1 2">
    <name type="scientific">Thanatephorus cucumeris (strain AG1-IB / isolate 7/3/14)</name>
    <name type="common">Lettuce bottom rot fungus</name>
    <name type="synonym">Rhizoctonia solani</name>
    <dbReference type="NCBI Taxonomy" id="1108050"/>
    <lineage>
        <taxon>Eukaryota</taxon>
        <taxon>Fungi</taxon>
        <taxon>Dikarya</taxon>
        <taxon>Basidiomycota</taxon>
        <taxon>Agaricomycotina</taxon>
        <taxon>Agaricomycetes</taxon>
        <taxon>Cantharellales</taxon>
        <taxon>Ceratobasidiaceae</taxon>
        <taxon>Rhizoctonia</taxon>
        <taxon>Rhizoctonia solani AG-1</taxon>
    </lineage>
</organism>
<name>M5BL17_THACB</name>